<dbReference type="Proteomes" id="UP001165960">
    <property type="component" value="Unassembled WGS sequence"/>
</dbReference>
<gene>
    <name evidence="1" type="ORF">DSO57_1004188</name>
</gene>
<evidence type="ECO:0000313" key="1">
    <source>
        <dbReference type="EMBL" id="KAJ9090283.1"/>
    </source>
</evidence>
<organism evidence="1 2">
    <name type="scientific">Entomophthora muscae</name>
    <dbReference type="NCBI Taxonomy" id="34485"/>
    <lineage>
        <taxon>Eukaryota</taxon>
        <taxon>Fungi</taxon>
        <taxon>Fungi incertae sedis</taxon>
        <taxon>Zoopagomycota</taxon>
        <taxon>Entomophthoromycotina</taxon>
        <taxon>Entomophthoromycetes</taxon>
        <taxon>Entomophthorales</taxon>
        <taxon>Entomophthoraceae</taxon>
        <taxon>Entomophthora</taxon>
    </lineage>
</organism>
<name>A0ACC2UTX6_9FUNG</name>
<sequence length="100" mass="11393">MGIPELDMGKLRCIKVHWSVLGELLKVDRVDRVSKSFEDKSESKVVQVNLELTDYFHHNSYGYCYFVLGGVDPIPPRSYCKGDLQISDIHPTGEQVQSSY</sequence>
<accession>A0ACC2UTX6</accession>
<protein>
    <submittedName>
        <fullName evidence="1">Uncharacterized protein</fullName>
    </submittedName>
</protein>
<comment type="caution">
    <text evidence="1">The sequence shown here is derived from an EMBL/GenBank/DDBJ whole genome shotgun (WGS) entry which is preliminary data.</text>
</comment>
<dbReference type="EMBL" id="QTSX02000010">
    <property type="protein sequence ID" value="KAJ9090283.1"/>
    <property type="molecule type" value="Genomic_DNA"/>
</dbReference>
<evidence type="ECO:0000313" key="2">
    <source>
        <dbReference type="Proteomes" id="UP001165960"/>
    </source>
</evidence>
<keyword evidence="2" id="KW-1185">Reference proteome</keyword>
<proteinExistence type="predicted"/>
<reference evidence="1" key="1">
    <citation type="submission" date="2022-04" db="EMBL/GenBank/DDBJ databases">
        <title>Genome of the entomopathogenic fungus Entomophthora muscae.</title>
        <authorList>
            <person name="Elya C."/>
            <person name="Lovett B.R."/>
            <person name="Lee E."/>
            <person name="Macias A.M."/>
            <person name="Hajek A.E."/>
            <person name="De Bivort B.L."/>
            <person name="Kasson M.T."/>
            <person name="De Fine Licht H.H."/>
            <person name="Stajich J.E."/>
        </authorList>
    </citation>
    <scope>NUCLEOTIDE SEQUENCE</scope>
    <source>
        <strain evidence="1">Berkeley</strain>
    </source>
</reference>